<reference evidence="1 2" key="1">
    <citation type="journal article" date="2021" name="Commun. Biol.">
        <title>The genome of Shorea leprosula (Dipterocarpaceae) highlights the ecological relevance of drought in aseasonal tropical rainforests.</title>
        <authorList>
            <person name="Ng K.K.S."/>
            <person name="Kobayashi M.J."/>
            <person name="Fawcett J.A."/>
            <person name="Hatakeyama M."/>
            <person name="Paape T."/>
            <person name="Ng C.H."/>
            <person name="Ang C.C."/>
            <person name="Tnah L.H."/>
            <person name="Lee C.T."/>
            <person name="Nishiyama T."/>
            <person name="Sese J."/>
            <person name="O'Brien M.J."/>
            <person name="Copetti D."/>
            <person name="Mohd Noor M.I."/>
            <person name="Ong R.C."/>
            <person name="Putra M."/>
            <person name="Sireger I.Z."/>
            <person name="Indrioko S."/>
            <person name="Kosugi Y."/>
            <person name="Izuno A."/>
            <person name="Isagi Y."/>
            <person name="Lee S.L."/>
            <person name="Shimizu K.K."/>
        </authorList>
    </citation>
    <scope>NUCLEOTIDE SEQUENCE [LARGE SCALE GENOMIC DNA]</scope>
    <source>
        <strain evidence="1">214</strain>
    </source>
</reference>
<name>A0AAV5MGH5_9ROSI</name>
<proteinExistence type="predicted"/>
<organism evidence="1 2">
    <name type="scientific">Rubroshorea leprosula</name>
    <dbReference type="NCBI Taxonomy" id="152421"/>
    <lineage>
        <taxon>Eukaryota</taxon>
        <taxon>Viridiplantae</taxon>
        <taxon>Streptophyta</taxon>
        <taxon>Embryophyta</taxon>
        <taxon>Tracheophyta</taxon>
        <taxon>Spermatophyta</taxon>
        <taxon>Magnoliopsida</taxon>
        <taxon>eudicotyledons</taxon>
        <taxon>Gunneridae</taxon>
        <taxon>Pentapetalae</taxon>
        <taxon>rosids</taxon>
        <taxon>malvids</taxon>
        <taxon>Malvales</taxon>
        <taxon>Dipterocarpaceae</taxon>
        <taxon>Rubroshorea</taxon>
    </lineage>
</organism>
<keyword evidence="2" id="KW-1185">Reference proteome</keyword>
<gene>
    <name evidence="1" type="ORF">SLEP1_g55757</name>
</gene>
<evidence type="ECO:0000313" key="1">
    <source>
        <dbReference type="EMBL" id="GKV48985.1"/>
    </source>
</evidence>
<dbReference type="AlphaFoldDB" id="A0AAV5MGH5"/>
<protein>
    <submittedName>
        <fullName evidence="1">Uncharacterized protein</fullName>
    </submittedName>
</protein>
<accession>A0AAV5MGH5</accession>
<dbReference type="Proteomes" id="UP001054252">
    <property type="component" value="Unassembled WGS sequence"/>
</dbReference>
<evidence type="ECO:0000313" key="2">
    <source>
        <dbReference type="Proteomes" id="UP001054252"/>
    </source>
</evidence>
<sequence>MVYEHREALLVMVLSSKIVHRLRSFEECCRLSKEII</sequence>
<dbReference type="EMBL" id="BPVZ01000278">
    <property type="protein sequence ID" value="GKV48985.1"/>
    <property type="molecule type" value="Genomic_DNA"/>
</dbReference>
<comment type="caution">
    <text evidence="1">The sequence shown here is derived from an EMBL/GenBank/DDBJ whole genome shotgun (WGS) entry which is preliminary data.</text>
</comment>